<dbReference type="AlphaFoldDB" id="A0AAU9TQA2"/>
<dbReference type="Gene3D" id="3.60.10.10">
    <property type="entry name" value="Endonuclease/exonuclease/phosphatase"/>
    <property type="match status" value="1"/>
</dbReference>
<proteinExistence type="predicted"/>
<sequence>MERFTGKQRAFCVKMFYKNNDSYVTVRRLFRIEYGLQRIIHIKYSSNKELTIGSFYSRTNCSPFSRSKLDRLIKSLPESIFDFNSLNLAWGCSIYNCGGKDILESINNNNSIILNDGSMTTVGSHIWRQDALDLTIVSLSLALV</sequence>
<dbReference type="InterPro" id="IPR036691">
    <property type="entry name" value="Endo/exonu/phosph_ase_sf"/>
</dbReference>
<dbReference type="InterPro" id="IPR032135">
    <property type="entry name" value="DUF4817"/>
</dbReference>
<protein>
    <recommendedName>
        <fullName evidence="1">DUF4817 domain-containing protein</fullName>
    </recommendedName>
</protein>
<evidence type="ECO:0000313" key="2">
    <source>
        <dbReference type="EMBL" id="CAH2088889.1"/>
    </source>
</evidence>
<gene>
    <name evidence="2" type="ORF">EEDITHA_LOCUS5004</name>
</gene>
<reference evidence="2" key="1">
    <citation type="submission" date="2022-03" db="EMBL/GenBank/DDBJ databases">
        <authorList>
            <person name="Tunstrom K."/>
        </authorList>
    </citation>
    <scope>NUCLEOTIDE SEQUENCE</scope>
</reference>
<comment type="caution">
    <text evidence="2">The sequence shown here is derived from an EMBL/GenBank/DDBJ whole genome shotgun (WGS) entry which is preliminary data.</text>
</comment>
<accession>A0AAU9TQA2</accession>
<dbReference type="Pfam" id="PF16087">
    <property type="entry name" value="DUF4817"/>
    <property type="match status" value="1"/>
</dbReference>
<organism evidence="2 3">
    <name type="scientific">Euphydryas editha</name>
    <name type="common">Edith's checkerspot</name>
    <dbReference type="NCBI Taxonomy" id="104508"/>
    <lineage>
        <taxon>Eukaryota</taxon>
        <taxon>Metazoa</taxon>
        <taxon>Ecdysozoa</taxon>
        <taxon>Arthropoda</taxon>
        <taxon>Hexapoda</taxon>
        <taxon>Insecta</taxon>
        <taxon>Pterygota</taxon>
        <taxon>Neoptera</taxon>
        <taxon>Endopterygota</taxon>
        <taxon>Lepidoptera</taxon>
        <taxon>Glossata</taxon>
        <taxon>Ditrysia</taxon>
        <taxon>Papilionoidea</taxon>
        <taxon>Nymphalidae</taxon>
        <taxon>Nymphalinae</taxon>
        <taxon>Euphydryas</taxon>
    </lineage>
</organism>
<evidence type="ECO:0000259" key="1">
    <source>
        <dbReference type="Pfam" id="PF16087"/>
    </source>
</evidence>
<dbReference type="SUPFAM" id="SSF56219">
    <property type="entry name" value="DNase I-like"/>
    <property type="match status" value="1"/>
</dbReference>
<dbReference type="EMBL" id="CAKOGL010000007">
    <property type="protein sequence ID" value="CAH2088889.1"/>
    <property type="molecule type" value="Genomic_DNA"/>
</dbReference>
<name>A0AAU9TQA2_EUPED</name>
<keyword evidence="3" id="KW-1185">Reference proteome</keyword>
<dbReference type="Proteomes" id="UP001153954">
    <property type="component" value="Unassembled WGS sequence"/>
</dbReference>
<feature type="domain" description="DUF4817" evidence="1">
    <location>
        <begin position="5"/>
        <end position="36"/>
    </location>
</feature>
<evidence type="ECO:0000313" key="3">
    <source>
        <dbReference type="Proteomes" id="UP001153954"/>
    </source>
</evidence>